<sequence>METAQKPVYVVSIWLGSRTRGGHDLGKVRESGSRPGAIENRVLWLGSLDSGSRLTIPGRNSSICILRALIGICHDLAFADMKSPSRRNVKNDGLVAWEARLGNGLNNPL</sequence>
<dbReference type="EMBL" id="PGOL01000176">
    <property type="protein sequence ID" value="PKI75359.1"/>
    <property type="molecule type" value="Genomic_DNA"/>
</dbReference>
<dbReference type="AlphaFoldDB" id="A0A2I0L3R9"/>
<protein>
    <submittedName>
        <fullName evidence="1">Uncharacterized protein</fullName>
    </submittedName>
</protein>
<reference evidence="1 2" key="1">
    <citation type="submission" date="2017-11" db="EMBL/GenBank/DDBJ databases">
        <title>De-novo sequencing of pomegranate (Punica granatum L.) genome.</title>
        <authorList>
            <person name="Akparov Z."/>
            <person name="Amiraslanov A."/>
            <person name="Hajiyeva S."/>
            <person name="Abbasov M."/>
            <person name="Kaur K."/>
            <person name="Hamwieh A."/>
            <person name="Solovyev V."/>
            <person name="Salamov A."/>
            <person name="Braich B."/>
            <person name="Kosarev P."/>
            <person name="Mahmoud A."/>
            <person name="Hajiyev E."/>
            <person name="Babayeva S."/>
            <person name="Izzatullayeva V."/>
            <person name="Mammadov A."/>
            <person name="Mammadov A."/>
            <person name="Sharifova S."/>
            <person name="Ojaghi J."/>
            <person name="Eynullazada K."/>
            <person name="Bayramov B."/>
            <person name="Abdulazimova A."/>
            <person name="Shahmuradov I."/>
        </authorList>
    </citation>
    <scope>NUCLEOTIDE SEQUENCE [LARGE SCALE GENOMIC DNA]</scope>
    <source>
        <strain evidence="2">cv. AG2017</strain>
        <tissue evidence="1">Leaf</tissue>
    </source>
</reference>
<organism evidence="1 2">
    <name type="scientific">Punica granatum</name>
    <name type="common">Pomegranate</name>
    <dbReference type="NCBI Taxonomy" id="22663"/>
    <lineage>
        <taxon>Eukaryota</taxon>
        <taxon>Viridiplantae</taxon>
        <taxon>Streptophyta</taxon>
        <taxon>Embryophyta</taxon>
        <taxon>Tracheophyta</taxon>
        <taxon>Spermatophyta</taxon>
        <taxon>Magnoliopsida</taxon>
        <taxon>eudicotyledons</taxon>
        <taxon>Gunneridae</taxon>
        <taxon>Pentapetalae</taxon>
        <taxon>rosids</taxon>
        <taxon>malvids</taxon>
        <taxon>Myrtales</taxon>
        <taxon>Lythraceae</taxon>
        <taxon>Punica</taxon>
    </lineage>
</organism>
<keyword evidence="2" id="KW-1185">Reference proteome</keyword>
<name>A0A2I0L3R9_PUNGR</name>
<comment type="caution">
    <text evidence="1">The sequence shown here is derived from an EMBL/GenBank/DDBJ whole genome shotgun (WGS) entry which is preliminary data.</text>
</comment>
<proteinExistence type="predicted"/>
<accession>A0A2I0L3R9</accession>
<gene>
    <name evidence="1" type="ORF">CRG98_004243</name>
</gene>
<dbReference type="Proteomes" id="UP000233551">
    <property type="component" value="Unassembled WGS sequence"/>
</dbReference>
<evidence type="ECO:0000313" key="2">
    <source>
        <dbReference type="Proteomes" id="UP000233551"/>
    </source>
</evidence>
<evidence type="ECO:0000313" key="1">
    <source>
        <dbReference type="EMBL" id="PKI75359.1"/>
    </source>
</evidence>